<evidence type="ECO:0000259" key="2">
    <source>
        <dbReference type="Pfam" id="PF23636"/>
    </source>
</evidence>
<gene>
    <name evidence="3" type="ORF">ACFP0N_31180</name>
</gene>
<name>A0ABW1F6B7_9ACTN</name>
<comment type="caution">
    <text evidence="3">The sequence shown here is derived from an EMBL/GenBank/DDBJ whole genome shotgun (WGS) entry which is preliminary data.</text>
</comment>
<feature type="transmembrane region" description="Helical" evidence="1">
    <location>
        <begin position="69"/>
        <end position="89"/>
    </location>
</feature>
<feature type="transmembrane region" description="Helical" evidence="1">
    <location>
        <begin position="118"/>
        <end position="137"/>
    </location>
</feature>
<dbReference type="InterPro" id="IPR055568">
    <property type="entry name" value="DUF7144"/>
</dbReference>
<keyword evidence="1" id="KW-1133">Transmembrane helix</keyword>
<proteinExistence type="predicted"/>
<feature type="domain" description="DUF7144" evidence="2">
    <location>
        <begin position="27"/>
        <end position="138"/>
    </location>
</feature>
<dbReference type="Pfam" id="PF23636">
    <property type="entry name" value="DUF7144"/>
    <property type="match status" value="1"/>
</dbReference>
<protein>
    <recommendedName>
        <fullName evidence="2">DUF7144 domain-containing protein</fullName>
    </recommendedName>
</protein>
<organism evidence="3 4">
    <name type="scientific">Kitasatospora aburaviensis</name>
    <dbReference type="NCBI Taxonomy" id="67265"/>
    <lineage>
        <taxon>Bacteria</taxon>
        <taxon>Bacillati</taxon>
        <taxon>Actinomycetota</taxon>
        <taxon>Actinomycetes</taxon>
        <taxon>Kitasatosporales</taxon>
        <taxon>Streptomycetaceae</taxon>
        <taxon>Kitasatospora</taxon>
    </lineage>
</organism>
<reference evidence="4" key="1">
    <citation type="journal article" date="2019" name="Int. J. Syst. Evol. Microbiol.">
        <title>The Global Catalogue of Microorganisms (GCM) 10K type strain sequencing project: providing services to taxonomists for standard genome sequencing and annotation.</title>
        <authorList>
            <consortium name="The Broad Institute Genomics Platform"/>
            <consortium name="The Broad Institute Genome Sequencing Center for Infectious Disease"/>
            <person name="Wu L."/>
            <person name="Ma J."/>
        </authorList>
    </citation>
    <scope>NUCLEOTIDE SEQUENCE [LARGE SCALE GENOMIC DNA]</scope>
    <source>
        <strain evidence="4">CGMCC 4.1469</strain>
    </source>
</reference>
<evidence type="ECO:0000256" key="1">
    <source>
        <dbReference type="SAM" id="Phobius"/>
    </source>
</evidence>
<keyword evidence="1" id="KW-0812">Transmembrane</keyword>
<feature type="transmembrane region" description="Helical" evidence="1">
    <location>
        <begin position="26"/>
        <end position="49"/>
    </location>
</feature>
<accession>A0ABW1F6B7</accession>
<dbReference type="EMBL" id="JBHSOD010000057">
    <property type="protein sequence ID" value="MFC5889439.1"/>
    <property type="molecule type" value="Genomic_DNA"/>
</dbReference>
<feature type="transmembrane region" description="Helical" evidence="1">
    <location>
        <begin position="96"/>
        <end position="112"/>
    </location>
</feature>
<keyword evidence="1" id="KW-0472">Membrane</keyword>
<dbReference type="RefSeq" id="WP_313762174.1">
    <property type="nucleotide sequence ID" value="NZ_JBHSOD010000057.1"/>
</dbReference>
<evidence type="ECO:0000313" key="3">
    <source>
        <dbReference type="EMBL" id="MFC5889439.1"/>
    </source>
</evidence>
<dbReference type="Proteomes" id="UP001596067">
    <property type="component" value="Unassembled WGS sequence"/>
</dbReference>
<sequence length="172" mass="17685">MATAQHHVPPGSWQASGSAPARGDAMLTFAAVLMGVLALFNGLDGIAAINRSHVFVRDAHYVFGDLRAWGWAMLALAIAQGFTVVGIMARVQAARWFGVGVLVLNGFAQMSFLPSYPAWSILVIALDVIAIYALIAYGGRAGTDRAVPAAPAAAPAAPAPPASYGPDRGAAG</sequence>
<keyword evidence="4" id="KW-1185">Reference proteome</keyword>
<evidence type="ECO:0000313" key="4">
    <source>
        <dbReference type="Proteomes" id="UP001596067"/>
    </source>
</evidence>